<comment type="caution">
    <text evidence="3">The sequence shown here is derived from an EMBL/GenBank/DDBJ whole genome shotgun (WGS) entry which is preliminary data.</text>
</comment>
<sequence>MRRQKKALRFFLALALFLFMFSGLARAEEAVEEPYALEDFNMEEIQRFLDSLDRDQTGGLSFGSVMKEIMDGNLGGVLGELAGRIREGFFSEIRTNARFVGQIILLAFIGAVFSGFSNIFGSGHVSETGFYVVYLLNMVFLAASFFASVTIAGSVAEELMEFMRVLLPAYFLAVAMAGGAFTSTAVCGFTFGAIGVVQAVVSGVLLPLMRVYLMLVLAGNLYREDMISRTTELLRQGILWTLKTMFGIIVGFHVIQGLVLSQADALKNASAMRLAQMIPGMGAGAGAISQMVMGSGILIKNTAGAAAVLVLLFMAAVPVIKLLVLMFLYYMAAAVMQPVCDKRLVACMTGAAAGHGILLKIVGCSLALFSVTIAVLCASTNAVWYAG</sequence>
<keyword evidence="2" id="KW-0732">Signal</keyword>
<feature type="transmembrane region" description="Helical" evidence="1">
    <location>
        <begin position="305"/>
        <end position="332"/>
    </location>
</feature>
<keyword evidence="1" id="KW-0812">Transmembrane</keyword>
<dbReference type="InterPro" id="IPR014194">
    <property type="entry name" value="Spore_III_AE"/>
</dbReference>
<keyword evidence="4" id="KW-1185">Reference proteome</keyword>
<feature type="signal peptide" evidence="2">
    <location>
        <begin position="1"/>
        <end position="27"/>
    </location>
</feature>
<keyword evidence="1" id="KW-0472">Membrane</keyword>
<feature type="transmembrane region" description="Helical" evidence="1">
    <location>
        <begin position="99"/>
        <end position="120"/>
    </location>
</feature>
<protein>
    <submittedName>
        <fullName evidence="3">Stage III sporulation protein AE</fullName>
    </submittedName>
</protein>
<evidence type="ECO:0000256" key="1">
    <source>
        <dbReference type="SAM" id="Phobius"/>
    </source>
</evidence>
<keyword evidence="1" id="KW-1133">Transmembrane helix</keyword>
<feature type="transmembrane region" description="Helical" evidence="1">
    <location>
        <begin position="238"/>
        <end position="260"/>
    </location>
</feature>
<reference evidence="3 4" key="1">
    <citation type="submission" date="2020-08" db="EMBL/GenBank/DDBJ databases">
        <title>Genome public.</title>
        <authorList>
            <person name="Liu C."/>
            <person name="Sun Q."/>
        </authorList>
    </citation>
    <scope>NUCLEOTIDE SEQUENCE [LARGE SCALE GENOMIC DNA]</scope>
    <source>
        <strain evidence="3 4">BX10</strain>
    </source>
</reference>
<dbReference type="RefSeq" id="WP_262427269.1">
    <property type="nucleotide sequence ID" value="NZ_JACRTJ010000013.1"/>
</dbReference>
<accession>A0ABR7NRM1</accession>
<dbReference type="EMBL" id="JACRTJ010000013">
    <property type="protein sequence ID" value="MBC8598771.1"/>
    <property type="molecule type" value="Genomic_DNA"/>
</dbReference>
<name>A0ABR7NRM1_9FIRM</name>
<gene>
    <name evidence="3" type="ORF">H8708_05915</name>
</gene>
<feature type="transmembrane region" description="Helical" evidence="1">
    <location>
        <begin position="196"/>
        <end position="218"/>
    </location>
</feature>
<dbReference type="Proteomes" id="UP000647491">
    <property type="component" value="Unassembled WGS sequence"/>
</dbReference>
<organism evidence="3 4">
    <name type="scientific">Enterocloster hominis</name>
    <name type="common">ex Liu et al. 2021</name>
    <dbReference type="NCBI Taxonomy" id="2763663"/>
    <lineage>
        <taxon>Bacteria</taxon>
        <taxon>Bacillati</taxon>
        <taxon>Bacillota</taxon>
        <taxon>Clostridia</taxon>
        <taxon>Lachnospirales</taxon>
        <taxon>Lachnospiraceae</taxon>
        <taxon>Enterocloster</taxon>
    </lineage>
</organism>
<feature type="transmembrane region" description="Helical" evidence="1">
    <location>
        <begin position="132"/>
        <end position="155"/>
    </location>
</feature>
<feature type="transmembrane region" description="Helical" evidence="1">
    <location>
        <begin position="167"/>
        <end position="189"/>
    </location>
</feature>
<evidence type="ECO:0000313" key="3">
    <source>
        <dbReference type="EMBL" id="MBC8598771.1"/>
    </source>
</evidence>
<feature type="chain" id="PRO_5045792899" evidence="2">
    <location>
        <begin position="28"/>
        <end position="387"/>
    </location>
</feature>
<evidence type="ECO:0000256" key="2">
    <source>
        <dbReference type="SAM" id="SignalP"/>
    </source>
</evidence>
<proteinExistence type="predicted"/>
<feature type="transmembrane region" description="Helical" evidence="1">
    <location>
        <begin position="281"/>
        <end position="299"/>
    </location>
</feature>
<evidence type="ECO:0000313" key="4">
    <source>
        <dbReference type="Proteomes" id="UP000647491"/>
    </source>
</evidence>
<dbReference type="Pfam" id="PF09546">
    <property type="entry name" value="Spore_III_AE"/>
    <property type="match status" value="1"/>
</dbReference>